<gene>
    <name evidence="3" type="ORF">PLOB_00006155</name>
</gene>
<dbReference type="InterPro" id="IPR050828">
    <property type="entry name" value="C-type_lectin/matrix_domain"/>
</dbReference>
<dbReference type="Gene3D" id="3.10.100.10">
    <property type="entry name" value="Mannose-Binding Protein A, subunit A"/>
    <property type="match status" value="1"/>
</dbReference>
<evidence type="ECO:0000313" key="3">
    <source>
        <dbReference type="EMBL" id="CAH3164164.1"/>
    </source>
</evidence>
<sequence>MRNIAIRHRMLFAMIAVLVICFLAAVGASITNMKWRTYVRTNGRADGRLRCTSDWTHFKSYCYFVSKERKPWDDAQKFCEKQEGELVEITSFEENEYVFKLVNKREPSHERVWIGLKYDQEVNKVPMV</sequence>
<dbReference type="Proteomes" id="UP001159405">
    <property type="component" value="Unassembled WGS sequence"/>
</dbReference>
<dbReference type="Pfam" id="PF00059">
    <property type="entry name" value="Lectin_C"/>
    <property type="match status" value="1"/>
</dbReference>
<dbReference type="PANTHER" id="PTHR45710">
    <property type="entry name" value="C-TYPE LECTIN DOMAIN-CONTAINING PROTEIN 180"/>
    <property type="match status" value="1"/>
</dbReference>
<dbReference type="PROSITE" id="PS50041">
    <property type="entry name" value="C_TYPE_LECTIN_2"/>
    <property type="match status" value="1"/>
</dbReference>
<dbReference type="SUPFAM" id="SSF56436">
    <property type="entry name" value="C-type lectin-like"/>
    <property type="match status" value="1"/>
</dbReference>
<feature type="chain" id="PRO_5046616347" description="C-type lectin domain-containing protein" evidence="1">
    <location>
        <begin position="29"/>
        <end position="128"/>
    </location>
</feature>
<organism evidence="3 4">
    <name type="scientific">Porites lobata</name>
    <dbReference type="NCBI Taxonomy" id="104759"/>
    <lineage>
        <taxon>Eukaryota</taxon>
        <taxon>Metazoa</taxon>
        <taxon>Cnidaria</taxon>
        <taxon>Anthozoa</taxon>
        <taxon>Hexacorallia</taxon>
        <taxon>Scleractinia</taxon>
        <taxon>Fungiina</taxon>
        <taxon>Poritidae</taxon>
        <taxon>Porites</taxon>
    </lineage>
</organism>
<accession>A0ABN8QLF5</accession>
<evidence type="ECO:0000256" key="1">
    <source>
        <dbReference type="SAM" id="SignalP"/>
    </source>
</evidence>
<proteinExistence type="predicted"/>
<evidence type="ECO:0000259" key="2">
    <source>
        <dbReference type="PROSITE" id="PS50041"/>
    </source>
</evidence>
<name>A0ABN8QLF5_9CNID</name>
<keyword evidence="4" id="KW-1185">Reference proteome</keyword>
<feature type="signal peptide" evidence="1">
    <location>
        <begin position="1"/>
        <end position="28"/>
    </location>
</feature>
<dbReference type="InterPro" id="IPR016187">
    <property type="entry name" value="CTDL_fold"/>
</dbReference>
<dbReference type="PANTHER" id="PTHR45710:SF31">
    <property type="entry name" value="EARLY ACTIVATION ANTIGEN CD69"/>
    <property type="match status" value="1"/>
</dbReference>
<protein>
    <recommendedName>
        <fullName evidence="2">C-type lectin domain-containing protein</fullName>
    </recommendedName>
</protein>
<dbReference type="EMBL" id="CALNXK010000128">
    <property type="protein sequence ID" value="CAH3164164.1"/>
    <property type="molecule type" value="Genomic_DNA"/>
</dbReference>
<comment type="caution">
    <text evidence="3">The sequence shown here is derived from an EMBL/GenBank/DDBJ whole genome shotgun (WGS) entry which is preliminary data.</text>
</comment>
<reference evidence="3 4" key="1">
    <citation type="submission" date="2022-05" db="EMBL/GenBank/DDBJ databases">
        <authorList>
            <consortium name="Genoscope - CEA"/>
            <person name="William W."/>
        </authorList>
    </citation>
    <scope>NUCLEOTIDE SEQUENCE [LARGE SCALE GENOMIC DNA]</scope>
</reference>
<feature type="domain" description="C-type lectin" evidence="2">
    <location>
        <begin position="58"/>
        <end position="116"/>
    </location>
</feature>
<evidence type="ECO:0000313" key="4">
    <source>
        <dbReference type="Proteomes" id="UP001159405"/>
    </source>
</evidence>
<dbReference type="InterPro" id="IPR001304">
    <property type="entry name" value="C-type_lectin-like"/>
</dbReference>
<dbReference type="InterPro" id="IPR016186">
    <property type="entry name" value="C-type_lectin-like/link_sf"/>
</dbReference>
<keyword evidence="1" id="KW-0732">Signal</keyword>